<name>A0A811N9E5_9POAL</name>
<reference evidence="4" key="1">
    <citation type="submission" date="2020-10" db="EMBL/GenBank/DDBJ databases">
        <authorList>
            <person name="Han B."/>
            <person name="Lu T."/>
            <person name="Zhao Q."/>
            <person name="Huang X."/>
            <person name="Zhao Y."/>
        </authorList>
    </citation>
    <scope>NUCLEOTIDE SEQUENCE</scope>
</reference>
<sequence length="218" mass="23206">MGQQLCEMHRTRRRARIIATALLVASVATATVLVVYLVFRPLKPQASVVRAAVYRMAATAGNSSEGRGPPYTLAASVRFTTLLHNPSDRATVFYDSLFAYVTYRGEMVAPPVPLPGTVQERGADVALSPRFGLGGAVPVPVSADTAQALEGDCAAHRVELRLVVMGRVKYRSGPLMTGWRGLYLRCDATVGLGVDATVGGDEAGDVPLLEYPKCSVDA</sequence>
<dbReference type="EMBL" id="CAJGYO010000003">
    <property type="protein sequence ID" value="CAD6218412.1"/>
    <property type="molecule type" value="Genomic_DNA"/>
</dbReference>
<evidence type="ECO:0000313" key="4">
    <source>
        <dbReference type="EMBL" id="CAD6218412.1"/>
    </source>
</evidence>
<proteinExistence type="predicted"/>
<feature type="transmembrane region" description="Helical" evidence="3">
    <location>
        <begin position="17"/>
        <end position="39"/>
    </location>
</feature>
<dbReference type="InterPro" id="IPR044839">
    <property type="entry name" value="NDR1-like"/>
</dbReference>
<organism evidence="4 5">
    <name type="scientific">Miscanthus lutarioriparius</name>
    <dbReference type="NCBI Taxonomy" id="422564"/>
    <lineage>
        <taxon>Eukaryota</taxon>
        <taxon>Viridiplantae</taxon>
        <taxon>Streptophyta</taxon>
        <taxon>Embryophyta</taxon>
        <taxon>Tracheophyta</taxon>
        <taxon>Spermatophyta</taxon>
        <taxon>Magnoliopsida</taxon>
        <taxon>Liliopsida</taxon>
        <taxon>Poales</taxon>
        <taxon>Poaceae</taxon>
        <taxon>PACMAD clade</taxon>
        <taxon>Panicoideae</taxon>
        <taxon>Andropogonodae</taxon>
        <taxon>Andropogoneae</taxon>
        <taxon>Saccharinae</taxon>
        <taxon>Miscanthus</taxon>
    </lineage>
</organism>
<evidence type="ECO:0000256" key="2">
    <source>
        <dbReference type="ARBA" id="ARBA00023136"/>
    </source>
</evidence>
<accession>A0A811N9E5</accession>
<dbReference type="PANTHER" id="PTHR31415:SF81">
    <property type="entry name" value="OS09G0532200 PROTEIN"/>
    <property type="match status" value="1"/>
</dbReference>
<dbReference type="OrthoDB" id="746161at2759"/>
<dbReference type="GO" id="GO:0098542">
    <property type="term" value="P:defense response to other organism"/>
    <property type="evidence" value="ECO:0007669"/>
    <property type="project" value="InterPro"/>
</dbReference>
<dbReference type="GO" id="GO:0009506">
    <property type="term" value="C:plasmodesma"/>
    <property type="evidence" value="ECO:0007669"/>
    <property type="project" value="TreeGrafter"/>
</dbReference>
<protein>
    <recommendedName>
        <fullName evidence="6">Late embryogenesis abundant protein LEA-2 subgroup domain-containing protein</fullName>
    </recommendedName>
</protein>
<dbReference type="AlphaFoldDB" id="A0A811N9E5"/>
<keyword evidence="3" id="KW-0812">Transmembrane</keyword>
<dbReference type="PANTHER" id="PTHR31415">
    <property type="entry name" value="OS05G0367900 PROTEIN"/>
    <property type="match status" value="1"/>
</dbReference>
<comment type="subcellular location">
    <subcellularLocation>
        <location evidence="1">Membrane</location>
    </subcellularLocation>
</comment>
<keyword evidence="3" id="KW-1133">Transmembrane helix</keyword>
<evidence type="ECO:0000313" key="5">
    <source>
        <dbReference type="Proteomes" id="UP000604825"/>
    </source>
</evidence>
<keyword evidence="5" id="KW-1185">Reference proteome</keyword>
<evidence type="ECO:0008006" key="6">
    <source>
        <dbReference type="Google" id="ProtNLM"/>
    </source>
</evidence>
<dbReference type="GO" id="GO:0005886">
    <property type="term" value="C:plasma membrane"/>
    <property type="evidence" value="ECO:0007669"/>
    <property type="project" value="TreeGrafter"/>
</dbReference>
<dbReference type="Proteomes" id="UP000604825">
    <property type="component" value="Unassembled WGS sequence"/>
</dbReference>
<keyword evidence="2 3" id="KW-0472">Membrane</keyword>
<comment type="caution">
    <text evidence="4">The sequence shown here is derived from an EMBL/GenBank/DDBJ whole genome shotgun (WGS) entry which is preliminary data.</text>
</comment>
<gene>
    <name evidence="4" type="ORF">NCGR_LOCUS12291</name>
</gene>
<evidence type="ECO:0000256" key="1">
    <source>
        <dbReference type="ARBA" id="ARBA00004370"/>
    </source>
</evidence>
<evidence type="ECO:0000256" key="3">
    <source>
        <dbReference type="SAM" id="Phobius"/>
    </source>
</evidence>